<reference evidence="2 3" key="1">
    <citation type="submission" date="2018-05" db="EMBL/GenBank/DDBJ databases">
        <title>Genomic Encyclopedia of Type Strains, Phase IV (KMG-IV): sequencing the most valuable type-strain genomes for metagenomic binning, comparative biology and taxonomic classification.</title>
        <authorList>
            <person name="Goeker M."/>
        </authorList>
    </citation>
    <scope>NUCLEOTIDE SEQUENCE [LARGE SCALE GENOMIC DNA]</scope>
    <source>
        <strain evidence="2 3">DSM 23606</strain>
    </source>
</reference>
<dbReference type="RefSeq" id="WP_110017216.1">
    <property type="nucleotide sequence ID" value="NZ_QGTJ01000002.1"/>
</dbReference>
<dbReference type="OrthoDB" id="9803943at2"/>
<sequence length="99" mass="10632">MSPSTHAPLSDDDTATLQREIAELIVVSLNLDVAASAIAVEAPLYGDEGLGLDSIDILELALVVSKRYGFALRADSEDNVRIFSSLAQLADYVRAHRTC</sequence>
<dbReference type="Pfam" id="PF00550">
    <property type="entry name" value="PP-binding"/>
    <property type="match status" value="1"/>
</dbReference>
<dbReference type="EMBL" id="QGTJ01000002">
    <property type="protein sequence ID" value="PWV64564.1"/>
    <property type="molecule type" value="Genomic_DNA"/>
</dbReference>
<protein>
    <submittedName>
        <fullName evidence="2">Acyl carrier protein</fullName>
    </submittedName>
</protein>
<name>A0A317MYD4_9GAMM</name>
<gene>
    <name evidence="2" type="ORF">C7443_102214</name>
</gene>
<dbReference type="InterPro" id="IPR009081">
    <property type="entry name" value="PP-bd_ACP"/>
</dbReference>
<evidence type="ECO:0000313" key="2">
    <source>
        <dbReference type="EMBL" id="PWV64564.1"/>
    </source>
</evidence>
<dbReference type="Gene3D" id="1.10.1200.10">
    <property type="entry name" value="ACP-like"/>
    <property type="match status" value="1"/>
</dbReference>
<accession>A0A317MYD4</accession>
<keyword evidence="3" id="KW-1185">Reference proteome</keyword>
<dbReference type="SUPFAM" id="SSF47336">
    <property type="entry name" value="ACP-like"/>
    <property type="match status" value="1"/>
</dbReference>
<proteinExistence type="predicted"/>
<dbReference type="AlphaFoldDB" id="A0A317MYD4"/>
<dbReference type="Proteomes" id="UP000246569">
    <property type="component" value="Unassembled WGS sequence"/>
</dbReference>
<dbReference type="InterPro" id="IPR036736">
    <property type="entry name" value="ACP-like_sf"/>
</dbReference>
<dbReference type="NCBIfam" id="NF006617">
    <property type="entry name" value="PRK09184.1"/>
    <property type="match status" value="1"/>
</dbReference>
<organism evidence="2 3">
    <name type="scientific">Plasticicumulans acidivorans</name>
    <dbReference type="NCBI Taxonomy" id="886464"/>
    <lineage>
        <taxon>Bacteria</taxon>
        <taxon>Pseudomonadati</taxon>
        <taxon>Pseudomonadota</taxon>
        <taxon>Gammaproteobacteria</taxon>
        <taxon>Candidatus Competibacteraceae</taxon>
        <taxon>Plasticicumulans</taxon>
    </lineage>
</organism>
<evidence type="ECO:0000313" key="3">
    <source>
        <dbReference type="Proteomes" id="UP000246569"/>
    </source>
</evidence>
<feature type="domain" description="Carrier" evidence="1">
    <location>
        <begin position="28"/>
        <end position="92"/>
    </location>
</feature>
<evidence type="ECO:0000259" key="1">
    <source>
        <dbReference type="Pfam" id="PF00550"/>
    </source>
</evidence>
<comment type="caution">
    <text evidence="2">The sequence shown here is derived from an EMBL/GenBank/DDBJ whole genome shotgun (WGS) entry which is preliminary data.</text>
</comment>